<keyword evidence="1" id="KW-1133">Transmembrane helix</keyword>
<keyword evidence="1" id="KW-0812">Transmembrane</keyword>
<evidence type="ECO:0000313" key="2">
    <source>
        <dbReference type="Proteomes" id="UP000035680"/>
    </source>
</evidence>
<keyword evidence="2" id="KW-1185">Reference proteome</keyword>
<proteinExistence type="predicted"/>
<feature type="transmembrane region" description="Helical" evidence="1">
    <location>
        <begin position="6"/>
        <end position="26"/>
    </location>
</feature>
<sequence>MIGTVVNVLEFLFIFMASFQALVSFAKPTVRNIFCDMLYILPISIILPYFVAKVEAKETDNN</sequence>
<dbReference type="Proteomes" id="UP000035680">
    <property type="component" value="Unassembled WGS sequence"/>
</dbReference>
<organism evidence="2 3">
    <name type="scientific">Strongyloides venezuelensis</name>
    <name type="common">Threadworm</name>
    <dbReference type="NCBI Taxonomy" id="75913"/>
    <lineage>
        <taxon>Eukaryota</taxon>
        <taxon>Metazoa</taxon>
        <taxon>Ecdysozoa</taxon>
        <taxon>Nematoda</taxon>
        <taxon>Chromadorea</taxon>
        <taxon>Rhabditida</taxon>
        <taxon>Tylenchina</taxon>
        <taxon>Panagrolaimomorpha</taxon>
        <taxon>Strongyloidoidea</taxon>
        <taxon>Strongyloididae</taxon>
        <taxon>Strongyloides</taxon>
    </lineage>
</organism>
<accession>A0A0K0FLX1</accession>
<dbReference type="AlphaFoldDB" id="A0A0K0FLX1"/>
<name>A0A0K0FLX1_STRVS</name>
<reference evidence="3" key="2">
    <citation type="submission" date="2015-08" db="UniProtKB">
        <authorList>
            <consortium name="WormBaseParasite"/>
        </authorList>
    </citation>
    <scope>IDENTIFICATION</scope>
</reference>
<evidence type="ECO:0000313" key="3">
    <source>
        <dbReference type="WBParaSite" id="SVE_1000860150.1"/>
    </source>
</evidence>
<evidence type="ECO:0000256" key="1">
    <source>
        <dbReference type="SAM" id="Phobius"/>
    </source>
</evidence>
<keyword evidence="1" id="KW-0472">Membrane</keyword>
<feature type="transmembrane region" description="Helical" evidence="1">
    <location>
        <begin position="33"/>
        <end position="52"/>
    </location>
</feature>
<reference evidence="2" key="1">
    <citation type="submission" date="2014-07" db="EMBL/GenBank/DDBJ databases">
        <authorList>
            <person name="Martin A.A"/>
            <person name="De Silva N."/>
        </authorList>
    </citation>
    <scope>NUCLEOTIDE SEQUENCE</scope>
</reference>
<dbReference type="WBParaSite" id="SVE_1000860150.1">
    <property type="protein sequence ID" value="SVE_1000860150.1"/>
    <property type="gene ID" value="SVE_1000860150"/>
</dbReference>
<protein>
    <submittedName>
        <fullName evidence="3">Serpentine receptor class gamma</fullName>
    </submittedName>
</protein>